<dbReference type="GO" id="GO:0004637">
    <property type="term" value="F:phosphoribosylamine-glycine ligase activity"/>
    <property type="evidence" value="ECO:0007669"/>
    <property type="project" value="UniProtKB-EC"/>
</dbReference>
<dbReference type="Gene3D" id="3.30.1490.20">
    <property type="entry name" value="ATP-grasp fold, A domain"/>
    <property type="match status" value="1"/>
</dbReference>
<comment type="cofactor">
    <cofactor evidence="2">
        <name>Mg(2+)</name>
        <dbReference type="ChEBI" id="CHEBI:18420"/>
    </cofactor>
</comment>
<proteinExistence type="inferred from homology"/>
<evidence type="ECO:0000313" key="15">
    <source>
        <dbReference type="EMBL" id="MBG3877871.1"/>
    </source>
</evidence>
<dbReference type="SUPFAM" id="SSF52440">
    <property type="entry name" value="PreATP-grasp domain"/>
    <property type="match status" value="1"/>
</dbReference>
<keyword evidence="8 13" id="KW-0067">ATP-binding</keyword>
<dbReference type="InterPro" id="IPR020562">
    <property type="entry name" value="PRibGlycinamide_synth_N"/>
</dbReference>
<dbReference type="PROSITE" id="PS50975">
    <property type="entry name" value="ATP_GRASP"/>
    <property type="match status" value="1"/>
</dbReference>
<dbReference type="RefSeq" id="WP_196609924.1">
    <property type="nucleotide sequence ID" value="NZ_VRYY01000398.1"/>
</dbReference>
<accession>A0ABS0J620</accession>
<dbReference type="EMBL" id="VRYY01000398">
    <property type="protein sequence ID" value="MBG3877871.1"/>
    <property type="molecule type" value="Genomic_DNA"/>
</dbReference>
<dbReference type="Proteomes" id="UP001194469">
    <property type="component" value="Unassembled WGS sequence"/>
</dbReference>
<evidence type="ECO:0000256" key="2">
    <source>
        <dbReference type="ARBA" id="ARBA00001946"/>
    </source>
</evidence>
<evidence type="ECO:0000256" key="11">
    <source>
        <dbReference type="ARBA" id="ARBA00042864"/>
    </source>
</evidence>
<dbReference type="NCBIfam" id="TIGR00877">
    <property type="entry name" value="purD"/>
    <property type="match status" value="1"/>
</dbReference>
<sequence>MRILIVGSGGREHALAWKLRQSPLVKDIFIAPGNGGTALEGTNVPISDGDLPALVRFALDEKIDLVVPGPELPLVLGIKDAMVAAGVPCFGPDAYGAQLEGSKAFAKEVMRAAGVPTAAFGVFDNADAARAYIRQNGAPVVVKADGLAAGKGVVVARTVDEALEAVDDMMVRRAFGDAGDRVVVESALAGEEASFLCLCDGETVLPLPSAQDHKAVFDNDQGPNTGGMGAYSPAPVLPESRYGEMIDLVIRPVLRELIKRGHPFTGVLYAGLMMTAEGPMVLEFNTRFGDPECQPLLMRLDGDLAAIMVAGAQGRLHETTLPLKRETALGVVMAAKGYPGNYAKGMTISGIEDAEALGPVKVFQAGTEQRDGASVSRGGRVLCVTALGDTLADAQALAYKAVAKVRMDNAHYRSDIGAKGLKRGA</sequence>
<evidence type="ECO:0000256" key="1">
    <source>
        <dbReference type="ARBA" id="ARBA00001936"/>
    </source>
</evidence>
<dbReference type="InterPro" id="IPR020561">
    <property type="entry name" value="PRibGlycinamid_synth_ATP-grasp"/>
</dbReference>
<dbReference type="Gene3D" id="3.90.600.10">
    <property type="entry name" value="Phosphoribosylglycinamide synthetase, C-terminal domain"/>
    <property type="match status" value="1"/>
</dbReference>
<evidence type="ECO:0000256" key="9">
    <source>
        <dbReference type="ARBA" id="ARBA00038345"/>
    </source>
</evidence>
<dbReference type="InterPro" id="IPR000115">
    <property type="entry name" value="PRibGlycinamide_synth"/>
</dbReference>
<dbReference type="PANTHER" id="PTHR43472">
    <property type="entry name" value="PHOSPHORIBOSYLAMINE--GLYCINE LIGASE"/>
    <property type="match status" value="1"/>
</dbReference>
<dbReference type="InterPro" id="IPR013815">
    <property type="entry name" value="ATP_grasp_subdomain_1"/>
</dbReference>
<comment type="cofactor">
    <cofactor evidence="1">
        <name>Mn(2+)</name>
        <dbReference type="ChEBI" id="CHEBI:29035"/>
    </cofactor>
</comment>
<evidence type="ECO:0000256" key="7">
    <source>
        <dbReference type="ARBA" id="ARBA00022755"/>
    </source>
</evidence>
<reference evidence="15 16" key="1">
    <citation type="submission" date="2019-08" db="EMBL/GenBank/DDBJ databases">
        <authorList>
            <person name="Luo N."/>
        </authorList>
    </citation>
    <scope>NUCLEOTIDE SEQUENCE [LARGE SCALE GENOMIC DNA]</scope>
    <source>
        <strain evidence="15 16">NCIMB 9442</strain>
    </source>
</reference>
<dbReference type="PROSITE" id="PS00184">
    <property type="entry name" value="GARS"/>
    <property type="match status" value="1"/>
</dbReference>
<keyword evidence="7 12" id="KW-0658">Purine biosynthesis</keyword>
<evidence type="ECO:0000256" key="13">
    <source>
        <dbReference type="PROSITE-ProRule" id="PRU00409"/>
    </source>
</evidence>
<dbReference type="HAMAP" id="MF_00138">
    <property type="entry name" value="GARS"/>
    <property type="match status" value="1"/>
</dbReference>
<feature type="domain" description="ATP-grasp" evidence="14">
    <location>
        <begin position="107"/>
        <end position="313"/>
    </location>
</feature>
<evidence type="ECO:0000256" key="5">
    <source>
        <dbReference type="ARBA" id="ARBA00022598"/>
    </source>
</evidence>
<keyword evidence="5 12" id="KW-0436">Ligase</keyword>
<dbReference type="InterPro" id="IPR016185">
    <property type="entry name" value="PreATP-grasp_dom_sf"/>
</dbReference>
<dbReference type="InterPro" id="IPR020559">
    <property type="entry name" value="PRibGlycinamide_synth_CS"/>
</dbReference>
<evidence type="ECO:0000259" key="14">
    <source>
        <dbReference type="PROSITE" id="PS50975"/>
    </source>
</evidence>
<comment type="catalytic activity">
    <reaction evidence="12">
        <text>5-phospho-beta-D-ribosylamine + glycine + ATP = N(1)-(5-phospho-beta-D-ribosyl)glycinamide + ADP + phosphate + H(+)</text>
        <dbReference type="Rhea" id="RHEA:17453"/>
        <dbReference type="ChEBI" id="CHEBI:15378"/>
        <dbReference type="ChEBI" id="CHEBI:30616"/>
        <dbReference type="ChEBI" id="CHEBI:43474"/>
        <dbReference type="ChEBI" id="CHEBI:57305"/>
        <dbReference type="ChEBI" id="CHEBI:58681"/>
        <dbReference type="ChEBI" id="CHEBI:143788"/>
        <dbReference type="ChEBI" id="CHEBI:456216"/>
        <dbReference type="EC" id="6.3.4.13"/>
    </reaction>
</comment>
<dbReference type="SMART" id="SM01210">
    <property type="entry name" value="GARS_C"/>
    <property type="match status" value="1"/>
</dbReference>
<evidence type="ECO:0000256" key="6">
    <source>
        <dbReference type="ARBA" id="ARBA00022741"/>
    </source>
</evidence>
<protein>
    <recommendedName>
        <fullName evidence="4 12">Phosphoribosylamine--glycine ligase</fullName>
        <ecNumber evidence="4 12">6.3.4.13</ecNumber>
    </recommendedName>
    <alternativeName>
        <fullName evidence="12">GARS</fullName>
    </alternativeName>
    <alternativeName>
        <fullName evidence="10 12">Glycinamide ribonucleotide synthetase</fullName>
    </alternativeName>
    <alternativeName>
        <fullName evidence="11 12">Phosphoribosylglycinamide synthetase</fullName>
    </alternativeName>
</protein>
<dbReference type="SUPFAM" id="SSF56059">
    <property type="entry name" value="Glutathione synthetase ATP-binding domain-like"/>
    <property type="match status" value="1"/>
</dbReference>
<evidence type="ECO:0000313" key="16">
    <source>
        <dbReference type="Proteomes" id="UP001194469"/>
    </source>
</evidence>
<dbReference type="Gene3D" id="3.40.50.20">
    <property type="match status" value="1"/>
</dbReference>
<dbReference type="InterPro" id="IPR020560">
    <property type="entry name" value="PRibGlycinamide_synth_C-dom"/>
</dbReference>
<evidence type="ECO:0000256" key="12">
    <source>
        <dbReference type="HAMAP-Rule" id="MF_00138"/>
    </source>
</evidence>
<evidence type="ECO:0000256" key="4">
    <source>
        <dbReference type="ARBA" id="ARBA00013255"/>
    </source>
</evidence>
<comment type="caution">
    <text evidence="15">The sequence shown here is derived from an EMBL/GenBank/DDBJ whole genome shotgun (WGS) entry which is preliminary data.</text>
</comment>
<gene>
    <name evidence="12 15" type="primary">purD</name>
    <name evidence="15" type="ORF">FVW20_12830</name>
</gene>
<dbReference type="InterPro" id="IPR011761">
    <property type="entry name" value="ATP-grasp"/>
</dbReference>
<dbReference type="EC" id="6.3.4.13" evidence="4 12"/>
<keyword evidence="16" id="KW-1185">Reference proteome</keyword>
<dbReference type="InterPro" id="IPR011054">
    <property type="entry name" value="Rudment_hybrid_motif"/>
</dbReference>
<dbReference type="Gene3D" id="3.30.470.20">
    <property type="entry name" value="ATP-grasp fold, B domain"/>
    <property type="match status" value="1"/>
</dbReference>
<dbReference type="SUPFAM" id="SSF51246">
    <property type="entry name" value="Rudiment single hybrid motif"/>
    <property type="match status" value="1"/>
</dbReference>
<dbReference type="Pfam" id="PF01071">
    <property type="entry name" value="GARS_A"/>
    <property type="match status" value="1"/>
</dbReference>
<organism evidence="15 16">
    <name type="scientific">Nitratidesulfovibrio oxamicus</name>
    <dbReference type="NCBI Taxonomy" id="32016"/>
    <lineage>
        <taxon>Bacteria</taxon>
        <taxon>Pseudomonadati</taxon>
        <taxon>Thermodesulfobacteriota</taxon>
        <taxon>Desulfovibrionia</taxon>
        <taxon>Desulfovibrionales</taxon>
        <taxon>Desulfovibrionaceae</taxon>
        <taxon>Nitratidesulfovibrio</taxon>
    </lineage>
</organism>
<dbReference type="SMART" id="SM01209">
    <property type="entry name" value="GARS_A"/>
    <property type="match status" value="1"/>
</dbReference>
<dbReference type="PANTHER" id="PTHR43472:SF1">
    <property type="entry name" value="PHOSPHORIBOSYLAMINE--GLYCINE LIGASE, CHLOROPLASTIC"/>
    <property type="match status" value="1"/>
</dbReference>
<evidence type="ECO:0000256" key="10">
    <source>
        <dbReference type="ARBA" id="ARBA00042242"/>
    </source>
</evidence>
<evidence type="ECO:0000256" key="8">
    <source>
        <dbReference type="ARBA" id="ARBA00022840"/>
    </source>
</evidence>
<dbReference type="InterPro" id="IPR037123">
    <property type="entry name" value="PRibGlycinamide_synth_C_sf"/>
</dbReference>
<dbReference type="Pfam" id="PF02843">
    <property type="entry name" value="GARS_C"/>
    <property type="match status" value="1"/>
</dbReference>
<keyword evidence="6 13" id="KW-0547">Nucleotide-binding</keyword>
<comment type="pathway">
    <text evidence="3 12">Purine metabolism; IMP biosynthesis via de novo pathway; N(1)-(5-phospho-D-ribosyl)glycinamide from 5-phospho-alpha-D-ribose 1-diphosphate: step 2/2.</text>
</comment>
<evidence type="ECO:0000256" key="3">
    <source>
        <dbReference type="ARBA" id="ARBA00005174"/>
    </source>
</evidence>
<comment type="similarity">
    <text evidence="9 12">Belongs to the GARS family.</text>
</comment>
<name>A0ABS0J620_9BACT</name>
<dbReference type="Pfam" id="PF02844">
    <property type="entry name" value="GARS_N"/>
    <property type="match status" value="1"/>
</dbReference>